<evidence type="ECO:0000313" key="3">
    <source>
        <dbReference type="EMBL" id="APG77069.1"/>
    </source>
</evidence>
<evidence type="ECO:0000256" key="2">
    <source>
        <dbReference type="ARBA" id="ARBA00035110"/>
    </source>
</evidence>
<dbReference type="EMBL" id="KX883499">
    <property type="protein sequence ID" value="APG77069.1"/>
    <property type="molecule type" value="Genomic_RNA"/>
</dbReference>
<organism evidence="3">
    <name type="scientific">Beihai levi-like virus 28</name>
    <dbReference type="NCBI Taxonomy" id="1922414"/>
    <lineage>
        <taxon>Viruses</taxon>
        <taxon>Riboviria</taxon>
    </lineage>
</organism>
<keyword evidence="1" id="KW-0945">Host-virus interaction</keyword>
<dbReference type="GO" id="GO:0039666">
    <property type="term" value="P:virion attachment to host cell pilus"/>
    <property type="evidence" value="ECO:0007669"/>
    <property type="project" value="UniProtKB-KW"/>
</dbReference>
<dbReference type="Pfam" id="PF03863">
    <property type="entry name" value="Phage_mat-A"/>
    <property type="match status" value="1"/>
</dbReference>
<comment type="similarity">
    <text evidence="2">Belongs to the Leviviricetes maturation protein family.</text>
</comment>
<dbReference type="InterPro" id="IPR005563">
    <property type="entry name" value="A_protein"/>
</dbReference>
<keyword evidence="1" id="KW-1161">Viral attachment to host cell</keyword>
<reference evidence="3" key="1">
    <citation type="journal article" date="2016" name="Nature">
        <title>Redefining the invertebrate RNA virosphere.</title>
        <authorList>
            <person name="Shi M."/>
            <person name="Lin X.D."/>
            <person name="Tian J.H."/>
            <person name="Chen L.J."/>
            <person name="Chen X."/>
            <person name="Li C.X."/>
            <person name="Qin X.C."/>
            <person name="Li J."/>
            <person name="Cao J.P."/>
            <person name="Eden J.S."/>
            <person name="Buchmann J."/>
            <person name="Wang W."/>
            <person name="Xu J."/>
            <person name="Holmes E.C."/>
            <person name="Zhang Y.Z."/>
        </authorList>
    </citation>
    <scope>NUCLEOTIDE SEQUENCE</scope>
    <source>
        <strain evidence="3">BHXG26591</strain>
    </source>
</reference>
<accession>A0A1L3KID3</accession>
<protein>
    <submittedName>
        <fullName evidence="3">Uncharacterized protein</fullName>
    </submittedName>
</protein>
<keyword evidence="1" id="KW-1175">Viral attachment to host cell pilus</keyword>
<keyword evidence="1" id="KW-1160">Virus entry into host cell</keyword>
<evidence type="ECO:0000256" key="1">
    <source>
        <dbReference type="ARBA" id="ARBA00023104"/>
    </source>
</evidence>
<sequence>MKEAGETIDMVYHVFVRLWRTITKMIHAARSLNLAVTINSLSDLWLEYRYGWRPFLGEISSIAKQLAHIRNPNVLSSYGGQSAPAVTSVAQASSTVVTEHIRATVTHEIRPKSEISAKAGFNYVNNTDSRNTSTLALWGLDWHSLASTAWDLVPFSFVVDMFLNVSDVLQAHGIADEVKSFNGYISYTGEFRVVSKITSLQSSMPSTMRDYLSPSELIALGDSPFFAELFRVVDEQVRSLIFNSDGTYRSHKGYQTWTYYKNSESEALAAYQAQMTREGAYPVPDTVDLRRYGTSNYGVFFNSFFKWDKSDAAVKQIFTNKQGQIDYNARVIAVGATMYSFHELLGHLGQIADMVLEKNWNLRFDVRLWDSKVPEFGYRAACTVDYSGSEKYIDLSGKEPTYSYDMSIFQRVLNSELKHTLQASADLSSGQYIDLAAIGWNLIKSIKS</sequence>
<name>A0A1L3KID3_9VIRU</name>
<proteinExistence type="inferred from homology"/>
<keyword evidence="1" id="KW-0946">Virion</keyword>